<sequence length="33" mass="3459">MLVCGAVAGGSSERESTEVVWGYNSGQRLSVND</sequence>
<evidence type="ECO:0008006" key="3">
    <source>
        <dbReference type="Google" id="ProtNLM"/>
    </source>
</evidence>
<keyword evidence="2" id="KW-1185">Reference proteome</keyword>
<evidence type="ECO:0000313" key="1">
    <source>
        <dbReference type="EMBL" id="KAL3623311.1"/>
    </source>
</evidence>
<gene>
    <name evidence="1" type="ORF">CASFOL_032127</name>
</gene>
<proteinExistence type="predicted"/>
<accession>A0ABD3C1R3</accession>
<reference evidence="2" key="1">
    <citation type="journal article" date="2024" name="IScience">
        <title>Strigolactones Initiate the Formation of Haustorium-like Structures in Castilleja.</title>
        <authorList>
            <person name="Buerger M."/>
            <person name="Peterson D."/>
            <person name="Chory J."/>
        </authorList>
    </citation>
    <scope>NUCLEOTIDE SEQUENCE [LARGE SCALE GENOMIC DNA]</scope>
</reference>
<dbReference type="EMBL" id="JAVIJP010000054">
    <property type="protein sequence ID" value="KAL3623311.1"/>
    <property type="molecule type" value="Genomic_DNA"/>
</dbReference>
<evidence type="ECO:0000313" key="2">
    <source>
        <dbReference type="Proteomes" id="UP001632038"/>
    </source>
</evidence>
<dbReference type="Proteomes" id="UP001632038">
    <property type="component" value="Unassembled WGS sequence"/>
</dbReference>
<dbReference type="AlphaFoldDB" id="A0ABD3C1R3"/>
<name>A0ABD3C1R3_9LAMI</name>
<organism evidence="1 2">
    <name type="scientific">Castilleja foliolosa</name>
    <dbReference type="NCBI Taxonomy" id="1961234"/>
    <lineage>
        <taxon>Eukaryota</taxon>
        <taxon>Viridiplantae</taxon>
        <taxon>Streptophyta</taxon>
        <taxon>Embryophyta</taxon>
        <taxon>Tracheophyta</taxon>
        <taxon>Spermatophyta</taxon>
        <taxon>Magnoliopsida</taxon>
        <taxon>eudicotyledons</taxon>
        <taxon>Gunneridae</taxon>
        <taxon>Pentapetalae</taxon>
        <taxon>asterids</taxon>
        <taxon>lamiids</taxon>
        <taxon>Lamiales</taxon>
        <taxon>Orobanchaceae</taxon>
        <taxon>Pedicularideae</taxon>
        <taxon>Castillejinae</taxon>
        <taxon>Castilleja</taxon>
    </lineage>
</organism>
<protein>
    <recommendedName>
        <fullName evidence="3">MHC class I antigen</fullName>
    </recommendedName>
</protein>
<comment type="caution">
    <text evidence="1">The sequence shown here is derived from an EMBL/GenBank/DDBJ whole genome shotgun (WGS) entry which is preliminary data.</text>
</comment>